<accession>D3Q4Y1</accession>
<evidence type="ECO:0000313" key="3">
    <source>
        <dbReference type="EMBL" id="ADD42161.1"/>
    </source>
</evidence>
<dbReference type="KEGG" id="sna:Snas_2478"/>
<dbReference type="GO" id="GO:0016811">
    <property type="term" value="F:hydrolase activity, acting on carbon-nitrogen (but not peptide) bonds, in linear amides"/>
    <property type="evidence" value="ECO:0007669"/>
    <property type="project" value="UniProtKB-ARBA"/>
</dbReference>
<dbReference type="PANTHER" id="PTHR43674:SF2">
    <property type="entry name" value="BETA-UREIDOPROPIONASE"/>
    <property type="match status" value="1"/>
</dbReference>
<protein>
    <submittedName>
        <fullName evidence="3">Nitrilase/cyanide hydratase and apolipoprotein N-acyltransferase</fullName>
    </submittedName>
</protein>
<organism evidence="3 4">
    <name type="scientific">Stackebrandtia nassauensis (strain DSM 44728 / CIP 108903 / NRRL B-16338 / NBRC 102104 / LLR-40K-21)</name>
    <dbReference type="NCBI Taxonomy" id="446470"/>
    <lineage>
        <taxon>Bacteria</taxon>
        <taxon>Bacillati</taxon>
        <taxon>Actinomycetota</taxon>
        <taxon>Actinomycetes</taxon>
        <taxon>Glycomycetales</taxon>
        <taxon>Glycomycetaceae</taxon>
        <taxon>Stackebrandtia</taxon>
    </lineage>
</organism>
<gene>
    <name evidence="3" type="ordered locus">Snas_2478</name>
</gene>
<dbReference type="SUPFAM" id="SSF56317">
    <property type="entry name" value="Carbon-nitrogen hydrolase"/>
    <property type="match status" value="1"/>
</dbReference>
<keyword evidence="3" id="KW-0449">Lipoprotein</keyword>
<dbReference type="Proteomes" id="UP000000844">
    <property type="component" value="Chromosome"/>
</dbReference>
<dbReference type="GO" id="GO:0016746">
    <property type="term" value="F:acyltransferase activity"/>
    <property type="evidence" value="ECO:0007669"/>
    <property type="project" value="UniProtKB-KW"/>
</dbReference>
<dbReference type="STRING" id="446470.Snas_2478"/>
<name>D3Q4Y1_STANL</name>
<evidence type="ECO:0000256" key="1">
    <source>
        <dbReference type="ARBA" id="ARBA00022801"/>
    </source>
</evidence>
<keyword evidence="1" id="KW-0378">Hydrolase</keyword>
<dbReference type="InterPro" id="IPR036526">
    <property type="entry name" value="C-N_Hydrolase_sf"/>
</dbReference>
<dbReference type="InterPro" id="IPR050345">
    <property type="entry name" value="Aliph_Amidase/BUP"/>
</dbReference>
<sequence>MTHHAPVHRLRVAAARAASVPGEVGDNARTAAALVRLAHRHGVRLLVFGELFLPGYHPPTWASPACDVDVDDERLEPLRQAARDTGVTVLVGASVRSPGGRFIATLLVDPQGAVRDVYHKQNLCGPDENRWFTPGTHGSTLSFDGWRLGLGICYDATFPEHARAAALDGCHAYVTGGAYVVGGEHRRDTYHSARALDNTFYVVFADAVGGAAPWTFGGGSRVYDPEGRAVSEPVGDDLVVAELDPEELRRTRQEHTMLADLAGGPSPRYFTEL</sequence>
<dbReference type="AlphaFoldDB" id="D3Q4Y1"/>
<keyword evidence="3" id="KW-0012">Acyltransferase</keyword>
<dbReference type="PANTHER" id="PTHR43674">
    <property type="entry name" value="NITRILASE C965.09-RELATED"/>
    <property type="match status" value="1"/>
</dbReference>
<proteinExistence type="predicted"/>
<dbReference type="EMBL" id="CP001778">
    <property type="protein sequence ID" value="ADD42161.1"/>
    <property type="molecule type" value="Genomic_DNA"/>
</dbReference>
<feature type="domain" description="CN hydrolase" evidence="2">
    <location>
        <begin position="10"/>
        <end position="245"/>
    </location>
</feature>
<dbReference type="PROSITE" id="PS50263">
    <property type="entry name" value="CN_HYDROLASE"/>
    <property type="match status" value="1"/>
</dbReference>
<reference evidence="3 4" key="1">
    <citation type="journal article" date="2009" name="Stand. Genomic Sci.">
        <title>Complete genome sequence of Stackebrandtia nassauensis type strain (LLR-40K-21).</title>
        <authorList>
            <person name="Munk C."/>
            <person name="Lapidus A."/>
            <person name="Copeland A."/>
            <person name="Jando M."/>
            <person name="Mayilraj S."/>
            <person name="Glavina Del Rio T."/>
            <person name="Nolan M."/>
            <person name="Chen F."/>
            <person name="Lucas S."/>
            <person name="Tice H."/>
            <person name="Cheng J.F."/>
            <person name="Han C."/>
            <person name="Detter J.C."/>
            <person name="Bruce D."/>
            <person name="Goodwin L."/>
            <person name="Chain P."/>
            <person name="Pitluck S."/>
            <person name="Goker M."/>
            <person name="Ovchinikova G."/>
            <person name="Pati A."/>
            <person name="Ivanova N."/>
            <person name="Mavromatis K."/>
            <person name="Chen A."/>
            <person name="Palaniappan K."/>
            <person name="Land M."/>
            <person name="Hauser L."/>
            <person name="Chang Y.J."/>
            <person name="Jeffries C.D."/>
            <person name="Bristow J."/>
            <person name="Eisen J.A."/>
            <person name="Markowitz V."/>
            <person name="Hugenholtz P."/>
            <person name="Kyrpides N.C."/>
            <person name="Klenk H.P."/>
        </authorList>
    </citation>
    <scope>NUCLEOTIDE SEQUENCE [LARGE SCALE GENOMIC DNA]</scope>
    <source>
        <strain evidence="4">DSM 44728 / CIP 108903 / NRRL B-16338 / NBRC 102104 / LLR-40K-21</strain>
    </source>
</reference>
<dbReference type="InterPro" id="IPR003010">
    <property type="entry name" value="C-N_Hydrolase"/>
</dbReference>
<evidence type="ECO:0000313" key="4">
    <source>
        <dbReference type="Proteomes" id="UP000000844"/>
    </source>
</evidence>
<dbReference type="Pfam" id="PF00795">
    <property type="entry name" value="CN_hydrolase"/>
    <property type="match status" value="1"/>
</dbReference>
<dbReference type="eggNOG" id="COG0388">
    <property type="taxonomic scope" value="Bacteria"/>
</dbReference>
<keyword evidence="3" id="KW-0808">Transferase</keyword>
<dbReference type="HOGENOM" id="CLU_030130_3_5_11"/>
<keyword evidence="4" id="KW-1185">Reference proteome</keyword>
<dbReference type="Gene3D" id="3.60.110.10">
    <property type="entry name" value="Carbon-nitrogen hydrolase"/>
    <property type="match status" value="1"/>
</dbReference>
<dbReference type="CDD" id="cd07197">
    <property type="entry name" value="nitrilase"/>
    <property type="match status" value="1"/>
</dbReference>
<evidence type="ECO:0000259" key="2">
    <source>
        <dbReference type="PROSITE" id="PS50263"/>
    </source>
</evidence>